<dbReference type="EMBL" id="CP036259">
    <property type="protein sequence ID" value="QDR80996.1"/>
    <property type="molecule type" value="Genomic_DNA"/>
</dbReference>
<dbReference type="CDD" id="cd16896">
    <property type="entry name" value="LT_Slt70-like"/>
    <property type="match status" value="1"/>
</dbReference>
<dbReference type="SUPFAM" id="SSF53955">
    <property type="entry name" value="Lysozyme-like"/>
    <property type="match status" value="1"/>
</dbReference>
<dbReference type="PANTHER" id="PTHR37423">
    <property type="entry name" value="SOLUBLE LYTIC MUREIN TRANSGLYCOSYLASE-RELATED"/>
    <property type="match status" value="1"/>
</dbReference>
<organism evidence="3 4">
    <name type="scientific">Sporomusa termitida</name>
    <dbReference type="NCBI Taxonomy" id="2377"/>
    <lineage>
        <taxon>Bacteria</taxon>
        <taxon>Bacillati</taxon>
        <taxon>Bacillota</taxon>
        <taxon>Negativicutes</taxon>
        <taxon>Selenomonadales</taxon>
        <taxon>Sporomusaceae</taxon>
        <taxon>Sporomusa</taxon>
    </lineage>
</organism>
<protein>
    <submittedName>
        <fullName evidence="3">Membrane-bound lytic murein transglycosylase C</fullName>
    </submittedName>
</protein>
<dbReference type="PANTHER" id="PTHR37423:SF2">
    <property type="entry name" value="MEMBRANE-BOUND LYTIC MUREIN TRANSGLYCOSYLASE C"/>
    <property type="match status" value="1"/>
</dbReference>
<evidence type="ECO:0000259" key="2">
    <source>
        <dbReference type="Pfam" id="PF01464"/>
    </source>
</evidence>
<sequence length="189" mass="22404">MRIWTWLKVLIIGLLLFATGIYTVFMSDWFQKKYVYPFLYQEAIYTYALQYDLNPFLIAGVIRTESKFITEARSPKGALGLMQIMPDTGRWIAEQRAQKDFMVADLTDPDMNIRFGTWYLASLKKEFAGNEVLYLAAYNGGQGNVRQWMERYGWSEDFTDINQIPFRETREYVERVLNSKKRYQELYGR</sequence>
<proteinExistence type="predicted"/>
<dbReference type="Proteomes" id="UP000320776">
    <property type="component" value="Chromosome"/>
</dbReference>
<gene>
    <name evidence="3" type="primary">mltC_1</name>
    <name evidence="3" type="ORF">SPTER_23500</name>
</gene>
<dbReference type="KEGG" id="sted:SPTER_23500"/>
<keyword evidence="1" id="KW-0472">Membrane</keyword>
<feature type="transmembrane region" description="Helical" evidence="1">
    <location>
        <begin position="6"/>
        <end position="25"/>
    </location>
</feature>
<evidence type="ECO:0000313" key="4">
    <source>
        <dbReference type="Proteomes" id="UP000320776"/>
    </source>
</evidence>
<evidence type="ECO:0000256" key="1">
    <source>
        <dbReference type="SAM" id="Phobius"/>
    </source>
</evidence>
<accession>A0A517DUP2</accession>
<dbReference type="Gene3D" id="1.10.530.10">
    <property type="match status" value="1"/>
</dbReference>
<reference evidence="3 4" key="1">
    <citation type="submission" date="2019-02" db="EMBL/GenBank/DDBJ databases">
        <title>Closed genome of Sporomusa termitida DSM 4440.</title>
        <authorList>
            <person name="Poehlein A."/>
            <person name="Daniel R."/>
        </authorList>
    </citation>
    <scope>NUCLEOTIDE SEQUENCE [LARGE SCALE GENOMIC DNA]</scope>
    <source>
        <strain evidence="3 4">DSM 4440</strain>
    </source>
</reference>
<dbReference type="AlphaFoldDB" id="A0A517DUP2"/>
<keyword evidence="1" id="KW-0812">Transmembrane</keyword>
<dbReference type="Pfam" id="PF01464">
    <property type="entry name" value="SLT"/>
    <property type="match status" value="1"/>
</dbReference>
<feature type="domain" description="Transglycosylase SLT" evidence="2">
    <location>
        <begin position="45"/>
        <end position="158"/>
    </location>
</feature>
<evidence type="ECO:0000313" key="3">
    <source>
        <dbReference type="EMBL" id="QDR80996.1"/>
    </source>
</evidence>
<dbReference type="RefSeq" id="WP_144350539.1">
    <property type="nucleotide sequence ID" value="NZ_CP036259.1"/>
</dbReference>
<dbReference type="InterPro" id="IPR023346">
    <property type="entry name" value="Lysozyme-like_dom_sf"/>
</dbReference>
<dbReference type="InterPro" id="IPR008258">
    <property type="entry name" value="Transglycosylase_SLT_dom_1"/>
</dbReference>
<keyword evidence="1" id="KW-1133">Transmembrane helix</keyword>
<keyword evidence="4" id="KW-1185">Reference proteome</keyword>
<name>A0A517DUP2_9FIRM</name>
<dbReference type="OrthoDB" id="9815002at2"/>